<evidence type="ECO:0000256" key="2">
    <source>
        <dbReference type="ARBA" id="ARBA00006718"/>
    </source>
</evidence>
<keyword evidence="4" id="KW-0408">Iron</keyword>
<dbReference type="EMBL" id="HBEP01008211">
    <property type="protein sequence ID" value="CAD8476112.1"/>
    <property type="molecule type" value="Transcribed_RNA"/>
</dbReference>
<sequence>MHALQLLRRARAPSAIFLGQHVRTLSVAITERCAQRITSLNERRKEGTLERMLRLSVEPGGCSGFSYKFEMTDASDMEEEDTVFEEAGAKVVVDEGSLALLTGAVVDFEDDMLKSAFVIAENPMSESGCGCGTSFDVKM</sequence>
<dbReference type="InterPro" id="IPR016092">
    <property type="entry name" value="ATAP"/>
</dbReference>
<dbReference type="AlphaFoldDB" id="A0A7S0E6N7"/>
<proteinExistence type="inferred from homology"/>
<dbReference type="NCBIfam" id="TIGR00049">
    <property type="entry name" value="iron-sulfur cluster assembly accessory protein"/>
    <property type="match status" value="1"/>
</dbReference>
<dbReference type="GO" id="GO:0051537">
    <property type="term" value="F:2 iron, 2 sulfur cluster binding"/>
    <property type="evidence" value="ECO:0007669"/>
    <property type="project" value="TreeGrafter"/>
</dbReference>
<evidence type="ECO:0000256" key="3">
    <source>
        <dbReference type="ARBA" id="ARBA00022723"/>
    </source>
</evidence>
<dbReference type="PANTHER" id="PTHR43011">
    <property type="entry name" value="IRON-SULFUR CLUSTER ASSEMBLY 2 HOMOLOG, MITOCHONDRIAL"/>
    <property type="match status" value="1"/>
</dbReference>
<dbReference type="Pfam" id="PF01521">
    <property type="entry name" value="Fe-S_biosyn"/>
    <property type="match status" value="1"/>
</dbReference>
<evidence type="ECO:0000259" key="6">
    <source>
        <dbReference type="Pfam" id="PF01521"/>
    </source>
</evidence>
<dbReference type="GO" id="GO:0016226">
    <property type="term" value="P:iron-sulfur cluster assembly"/>
    <property type="evidence" value="ECO:0007669"/>
    <property type="project" value="InterPro"/>
</dbReference>
<dbReference type="PANTHER" id="PTHR43011:SF1">
    <property type="entry name" value="IRON-SULFUR CLUSTER ASSEMBLY 2 HOMOLOG, MITOCHONDRIAL"/>
    <property type="match status" value="1"/>
</dbReference>
<comment type="subcellular location">
    <subcellularLocation>
        <location evidence="1">Mitochondrion</location>
    </subcellularLocation>
</comment>
<dbReference type="SUPFAM" id="SSF89360">
    <property type="entry name" value="HesB-like domain"/>
    <property type="match status" value="1"/>
</dbReference>
<evidence type="ECO:0000313" key="7">
    <source>
        <dbReference type="EMBL" id="CAD8476112.1"/>
    </source>
</evidence>
<feature type="domain" description="Core" evidence="6">
    <location>
        <begin position="27"/>
        <end position="132"/>
    </location>
</feature>
<comment type="similarity">
    <text evidence="2">Belongs to the HesB/IscA family.</text>
</comment>
<keyword evidence="3" id="KW-0479">Metal-binding</keyword>
<dbReference type="GO" id="GO:0005506">
    <property type="term" value="F:iron ion binding"/>
    <property type="evidence" value="ECO:0007669"/>
    <property type="project" value="TreeGrafter"/>
</dbReference>
<dbReference type="InterPro" id="IPR035903">
    <property type="entry name" value="HesB-like_dom_sf"/>
</dbReference>
<evidence type="ECO:0000256" key="4">
    <source>
        <dbReference type="ARBA" id="ARBA00023004"/>
    </source>
</evidence>
<dbReference type="Gene3D" id="2.60.300.12">
    <property type="entry name" value="HesB-like domain"/>
    <property type="match status" value="1"/>
</dbReference>
<reference evidence="7" key="1">
    <citation type="submission" date="2021-01" db="EMBL/GenBank/DDBJ databases">
        <authorList>
            <person name="Corre E."/>
            <person name="Pelletier E."/>
            <person name="Niang G."/>
            <person name="Scheremetjew M."/>
            <person name="Finn R."/>
            <person name="Kale V."/>
            <person name="Holt S."/>
            <person name="Cochrane G."/>
            <person name="Meng A."/>
            <person name="Brown T."/>
            <person name="Cohen L."/>
        </authorList>
    </citation>
    <scope>NUCLEOTIDE SEQUENCE</scope>
    <source>
        <strain evidence="7">CCMP1374</strain>
    </source>
</reference>
<dbReference type="GO" id="GO:0120510">
    <property type="term" value="C:mitochondrial [4Fe-4S] assembly complex"/>
    <property type="evidence" value="ECO:0007669"/>
    <property type="project" value="UniProtKB-ARBA"/>
</dbReference>
<keyword evidence="5" id="KW-0496">Mitochondrion</keyword>
<organism evidence="7">
    <name type="scientific">Phaeocystis antarctica</name>
    <dbReference type="NCBI Taxonomy" id="33657"/>
    <lineage>
        <taxon>Eukaryota</taxon>
        <taxon>Haptista</taxon>
        <taxon>Haptophyta</taxon>
        <taxon>Prymnesiophyceae</taxon>
        <taxon>Phaeocystales</taxon>
        <taxon>Phaeocystaceae</taxon>
        <taxon>Phaeocystis</taxon>
    </lineage>
</organism>
<evidence type="ECO:0000256" key="5">
    <source>
        <dbReference type="ARBA" id="ARBA00023128"/>
    </source>
</evidence>
<gene>
    <name evidence="7" type="ORF">PANT1444_LOCUS4609</name>
</gene>
<dbReference type="GO" id="GO:0051539">
    <property type="term" value="F:4 iron, 4 sulfur cluster binding"/>
    <property type="evidence" value="ECO:0007669"/>
    <property type="project" value="TreeGrafter"/>
</dbReference>
<dbReference type="InterPro" id="IPR000361">
    <property type="entry name" value="ATAP_core_dom"/>
</dbReference>
<evidence type="ECO:0000256" key="1">
    <source>
        <dbReference type="ARBA" id="ARBA00004173"/>
    </source>
</evidence>
<accession>A0A7S0E6N7</accession>
<protein>
    <recommendedName>
        <fullName evidence="6">Core domain-containing protein</fullName>
    </recommendedName>
</protein>
<name>A0A7S0E6N7_9EUKA</name>
<dbReference type="FunFam" id="2.60.300.12:FF:000006">
    <property type="entry name" value="Iron-sulfur cluster assembly 2 mitochondrial"/>
    <property type="match status" value="1"/>
</dbReference>